<keyword evidence="2" id="KW-1185">Reference proteome</keyword>
<dbReference type="AlphaFoldDB" id="A0A1X7FXY5"/>
<evidence type="ECO:0000313" key="2">
    <source>
        <dbReference type="Proteomes" id="UP000192903"/>
    </source>
</evidence>
<gene>
    <name evidence="1" type="ORF">SAMN02982989_1098</name>
</gene>
<proteinExistence type="predicted"/>
<organism evidence="1 2">
    <name type="scientific">Xaviernesmea oryzae</name>
    <dbReference type="NCBI Taxonomy" id="464029"/>
    <lineage>
        <taxon>Bacteria</taxon>
        <taxon>Pseudomonadati</taxon>
        <taxon>Pseudomonadota</taxon>
        <taxon>Alphaproteobacteria</taxon>
        <taxon>Hyphomicrobiales</taxon>
        <taxon>Rhizobiaceae</taxon>
        <taxon>Rhizobium/Agrobacterium group</taxon>
        <taxon>Xaviernesmea</taxon>
    </lineage>
</organism>
<protein>
    <submittedName>
        <fullName evidence="1">Uncharacterized protein</fullName>
    </submittedName>
</protein>
<name>A0A1X7FXY5_9HYPH</name>
<reference evidence="2" key="1">
    <citation type="submission" date="2017-04" db="EMBL/GenBank/DDBJ databases">
        <authorList>
            <person name="Varghese N."/>
            <person name="Submissions S."/>
        </authorList>
    </citation>
    <scope>NUCLEOTIDE SEQUENCE [LARGE SCALE GENOMIC DNA]</scope>
    <source>
        <strain evidence="2">B4P</strain>
    </source>
</reference>
<sequence length="245" mass="28294">MESEAIVSLTGSTLTYDYKELPSRCSDDEIKNYVRRTRELFNPTARDFDDARNTEWFIRSYLALKYVLASTVLANSAEYAEQPNLQVTLPYLRYYTLLNCSRSFLLTLPCLDWRGETTIEMTHSNILNLTGDKLKRLDRRHEIAIKPRLLAAKDQRELFSYRFPSTGLGIFGDEVVTVDEVVGIARLLTELAQINLACLESLMQKHHSDRRFGLLDVDDMWHTMRFNGATASLIDDEDYTRVAYL</sequence>
<dbReference type="Proteomes" id="UP000192903">
    <property type="component" value="Unassembled WGS sequence"/>
</dbReference>
<dbReference type="STRING" id="464029.SAMN02982989_1098"/>
<dbReference type="EMBL" id="FXAF01000008">
    <property type="protein sequence ID" value="SMF60673.1"/>
    <property type="molecule type" value="Genomic_DNA"/>
</dbReference>
<evidence type="ECO:0000313" key="1">
    <source>
        <dbReference type="EMBL" id="SMF60673.1"/>
    </source>
</evidence>
<accession>A0A1X7FXY5</accession>
<dbReference type="OrthoDB" id="8454988at2"/>
<dbReference type="RefSeq" id="WP_085423966.1">
    <property type="nucleotide sequence ID" value="NZ_FXAF01000008.1"/>
</dbReference>